<comment type="subunit">
    <text evidence="3 11">Homodimer.</text>
</comment>
<keyword evidence="7 11" id="KW-0093">Biotin biosynthesis</keyword>
<evidence type="ECO:0000256" key="5">
    <source>
        <dbReference type="ARBA" id="ARBA00022598"/>
    </source>
</evidence>
<evidence type="ECO:0000256" key="3">
    <source>
        <dbReference type="ARBA" id="ARBA00011738"/>
    </source>
</evidence>
<dbReference type="EC" id="6.2.1.14" evidence="4 11"/>
<dbReference type="UniPathway" id="UPA00999">
    <property type="reaction ID" value="UER00351"/>
</dbReference>
<comment type="caution">
    <text evidence="12">The sequence shown here is derived from an EMBL/GenBank/DDBJ whole genome shotgun (WGS) entry which is preliminary data.</text>
</comment>
<keyword evidence="13" id="KW-1185">Reference proteome</keyword>
<evidence type="ECO:0000256" key="6">
    <source>
        <dbReference type="ARBA" id="ARBA00022741"/>
    </source>
</evidence>
<dbReference type="AlphaFoldDB" id="A0A6H3F7L7"/>
<protein>
    <recommendedName>
        <fullName evidence="4 11">6-carboxyhexanoate--CoA ligase</fullName>
        <ecNumber evidence="4 11">6.2.1.14</ecNumber>
    </recommendedName>
    <alternativeName>
        <fullName evidence="11">Pimeloyl-CoA synthase</fullName>
    </alternativeName>
</protein>
<dbReference type="InterPro" id="IPR005499">
    <property type="entry name" value="BioW"/>
</dbReference>
<evidence type="ECO:0000256" key="9">
    <source>
        <dbReference type="ARBA" id="ARBA00022842"/>
    </source>
</evidence>
<dbReference type="EMBL" id="SIXC01000002">
    <property type="protein sequence ID" value="TBH81490.1"/>
    <property type="molecule type" value="Genomic_DNA"/>
</dbReference>
<evidence type="ECO:0000313" key="13">
    <source>
        <dbReference type="Proteomes" id="UP000292919"/>
    </source>
</evidence>
<dbReference type="Proteomes" id="UP000292919">
    <property type="component" value="Unassembled WGS sequence"/>
</dbReference>
<proteinExistence type="inferred from homology"/>
<comment type="catalytic activity">
    <reaction evidence="10 11">
        <text>heptanedioate + ATP + CoA = 6-carboxyhexanoyl-CoA + AMP + diphosphate</text>
        <dbReference type="Rhea" id="RHEA:14781"/>
        <dbReference type="ChEBI" id="CHEBI:30616"/>
        <dbReference type="ChEBI" id="CHEBI:33019"/>
        <dbReference type="ChEBI" id="CHEBI:36165"/>
        <dbReference type="ChEBI" id="CHEBI:57287"/>
        <dbReference type="ChEBI" id="CHEBI:57360"/>
        <dbReference type="ChEBI" id="CHEBI:456215"/>
        <dbReference type="EC" id="6.2.1.14"/>
    </reaction>
</comment>
<keyword evidence="6 11" id="KW-0547">Nucleotide-binding</keyword>
<evidence type="ECO:0000256" key="8">
    <source>
        <dbReference type="ARBA" id="ARBA00022840"/>
    </source>
</evidence>
<dbReference type="NCBIfam" id="NF002360">
    <property type="entry name" value="PRK01322.1"/>
    <property type="match status" value="1"/>
</dbReference>
<keyword evidence="5 11" id="KW-0436">Ligase</keyword>
<dbReference type="Pfam" id="PF03744">
    <property type="entry name" value="BioW"/>
    <property type="match status" value="1"/>
</dbReference>
<comment type="cofactor">
    <cofactor evidence="1 11">
        <name>Mg(2+)</name>
        <dbReference type="ChEBI" id="CHEBI:18420"/>
    </cofactor>
</comment>
<evidence type="ECO:0000313" key="12">
    <source>
        <dbReference type="EMBL" id="TBH81490.1"/>
    </source>
</evidence>
<dbReference type="GO" id="GO:0042410">
    <property type="term" value="F:6-carboxyhexanoate-CoA ligase activity"/>
    <property type="evidence" value="ECO:0007669"/>
    <property type="project" value="UniProtKB-UniRule"/>
</dbReference>
<dbReference type="HAMAP" id="MF_00668">
    <property type="entry name" value="BioW"/>
    <property type="match status" value="1"/>
</dbReference>
<comment type="function">
    <text evidence="11">Catalyzes the transformation of pimelate into pimeloyl-CoA with concomitant hydrolysis of ATP to AMP.</text>
</comment>
<evidence type="ECO:0000256" key="1">
    <source>
        <dbReference type="ARBA" id="ARBA00001946"/>
    </source>
</evidence>
<dbReference type="GO" id="GO:0009102">
    <property type="term" value="P:biotin biosynthetic process"/>
    <property type="evidence" value="ECO:0007669"/>
    <property type="project" value="UniProtKB-UniRule"/>
</dbReference>
<dbReference type="GO" id="GO:0005524">
    <property type="term" value="F:ATP binding"/>
    <property type="evidence" value="ECO:0007669"/>
    <property type="project" value="UniProtKB-KW"/>
</dbReference>
<reference evidence="12 13" key="1">
    <citation type="submission" date="2018-12" db="EMBL/GenBank/DDBJ databases">
        <title>First genome draft of Desulfovibrio legallis sp. nov.</title>
        <authorList>
            <person name="Ben Dhia O."/>
            <person name="Najjari A."/>
            <person name="Ferjani R."/>
            <person name="Fhoula I."/>
            <person name="Fardeau M.-L."/>
            <person name="Boudabbous A."/>
            <person name="Ouzari H.I."/>
        </authorList>
    </citation>
    <scope>NUCLEOTIDE SEQUENCE [LARGE SCALE GENOMIC DNA]</scope>
    <source>
        <strain evidence="12 13">H1T</strain>
    </source>
</reference>
<keyword evidence="8 11" id="KW-0067">ATP-binding</keyword>
<accession>A0A6H3F7L7</accession>
<evidence type="ECO:0000256" key="4">
    <source>
        <dbReference type="ARBA" id="ARBA00012984"/>
    </source>
</evidence>
<comment type="similarity">
    <text evidence="11">Belongs to the BioW family.</text>
</comment>
<dbReference type="GO" id="GO:0000287">
    <property type="term" value="F:magnesium ion binding"/>
    <property type="evidence" value="ECO:0007669"/>
    <property type="project" value="UniProtKB-UniRule"/>
</dbReference>
<evidence type="ECO:0000256" key="7">
    <source>
        <dbReference type="ARBA" id="ARBA00022756"/>
    </source>
</evidence>
<sequence>MWPCRETTWGVGGRVFILFRKCKCTAAPCAAPAAQRLYAAMAFSVKMRAEKGSRHISGAERIVERPQVEAALAALARRAMEHPNGEPDAVTLTVRAITAPVVSLPPLSVLEPMVHNAAEARAVLAAELRWLGLEPERILPLLYDVRPMRGAVLLHADSLRRLEPDQARGVRATCMDYTGNDGGGKRHLQEALCLATKVAHCPWIIGELCISDDPDYTTGYFAARGRGYVRIPHIKERGSGLGGRVFLFRGGEADVPRCIDYLERQPVMVDLR</sequence>
<evidence type="ECO:0000256" key="11">
    <source>
        <dbReference type="HAMAP-Rule" id="MF_00668"/>
    </source>
</evidence>
<keyword evidence="9 11" id="KW-0460">Magnesium</keyword>
<evidence type="ECO:0000256" key="10">
    <source>
        <dbReference type="ARBA" id="ARBA00049553"/>
    </source>
</evidence>
<organism evidence="12 13">
    <name type="scientific">Desulfovibrio legallii</name>
    <dbReference type="NCBI Taxonomy" id="571438"/>
    <lineage>
        <taxon>Bacteria</taxon>
        <taxon>Pseudomonadati</taxon>
        <taxon>Thermodesulfobacteriota</taxon>
        <taxon>Desulfovibrionia</taxon>
        <taxon>Desulfovibrionales</taxon>
        <taxon>Desulfovibrionaceae</taxon>
        <taxon>Desulfovibrio</taxon>
    </lineage>
</organism>
<evidence type="ECO:0000256" key="2">
    <source>
        <dbReference type="ARBA" id="ARBA00005075"/>
    </source>
</evidence>
<name>A0A6H3F7L7_9BACT</name>
<comment type="pathway">
    <text evidence="2 11">Metabolic intermediate metabolism; pimeloyl-CoA biosynthesis; pimeloyl-CoA from pimelate: step 1/1.</text>
</comment>
<gene>
    <name evidence="11" type="primary">bioW</name>
    <name evidence="12" type="ORF">EB812_01625</name>
</gene>